<evidence type="ECO:0000256" key="1">
    <source>
        <dbReference type="ARBA" id="ARBA00001933"/>
    </source>
</evidence>
<dbReference type="InterPro" id="IPR015424">
    <property type="entry name" value="PyrdxlP-dep_Trfase"/>
</dbReference>
<keyword evidence="3 6" id="KW-0663">Pyridoxal phosphate</keyword>
<dbReference type="AlphaFoldDB" id="A0A1I0ZND4"/>
<name>A0A1I0ZND4_9PSEU</name>
<feature type="domain" description="Aminotransferase class V" evidence="9">
    <location>
        <begin position="46"/>
        <end position="217"/>
    </location>
</feature>
<dbReference type="STRING" id="490629.SAMN05216266_10748"/>
<dbReference type="GO" id="GO:0004760">
    <property type="term" value="F:L-serine-pyruvate transaminase activity"/>
    <property type="evidence" value="ECO:0007669"/>
    <property type="project" value="TreeGrafter"/>
</dbReference>
<dbReference type="GO" id="GO:0008453">
    <property type="term" value="F:alanine-glyoxylate transaminase activity"/>
    <property type="evidence" value="ECO:0007669"/>
    <property type="project" value="TreeGrafter"/>
</dbReference>
<evidence type="ECO:0000256" key="6">
    <source>
        <dbReference type="PIRSR" id="PIRSR000524-50"/>
    </source>
</evidence>
<evidence type="ECO:0000313" key="11">
    <source>
        <dbReference type="Proteomes" id="UP000243799"/>
    </source>
</evidence>
<dbReference type="GO" id="GO:0017000">
    <property type="term" value="P:antibiotic biosynthetic process"/>
    <property type="evidence" value="ECO:0007669"/>
    <property type="project" value="UniProtKB-KW"/>
</dbReference>
<dbReference type="PANTHER" id="PTHR21152:SF40">
    <property type="entry name" value="ALANINE--GLYOXYLATE AMINOTRANSFERASE"/>
    <property type="match status" value="1"/>
</dbReference>
<dbReference type="GO" id="GO:0019265">
    <property type="term" value="P:glycine biosynthetic process, by transamination of glyoxylate"/>
    <property type="evidence" value="ECO:0007669"/>
    <property type="project" value="TreeGrafter"/>
</dbReference>
<evidence type="ECO:0000256" key="3">
    <source>
        <dbReference type="ARBA" id="ARBA00022898"/>
    </source>
</evidence>
<dbReference type="Gene3D" id="3.90.1150.10">
    <property type="entry name" value="Aspartate Aminotransferase, domain 1"/>
    <property type="match status" value="1"/>
</dbReference>
<evidence type="ECO:0000256" key="5">
    <source>
        <dbReference type="PIRSR" id="PIRSR000524-1"/>
    </source>
</evidence>
<dbReference type="InterPro" id="IPR024169">
    <property type="entry name" value="SP_NH2Trfase/AEP_transaminase"/>
</dbReference>
<accession>A0A1I0ZND4</accession>
<feature type="binding site" evidence="5">
    <location>
        <position position="341"/>
    </location>
    <ligand>
        <name>substrate</name>
    </ligand>
</feature>
<protein>
    <submittedName>
        <fullName evidence="10">Alanine-glyoxylate aminotransferase apoenzyme</fullName>
    </submittedName>
</protein>
<dbReference type="PIRSF" id="PIRSF000524">
    <property type="entry name" value="SPT"/>
    <property type="match status" value="1"/>
</dbReference>
<organism evidence="10 11">
    <name type="scientific">Amycolatopsis marina</name>
    <dbReference type="NCBI Taxonomy" id="490629"/>
    <lineage>
        <taxon>Bacteria</taxon>
        <taxon>Bacillati</taxon>
        <taxon>Actinomycetota</taxon>
        <taxon>Actinomycetes</taxon>
        <taxon>Pseudonocardiales</taxon>
        <taxon>Pseudonocardiaceae</taxon>
        <taxon>Amycolatopsis</taxon>
    </lineage>
</organism>
<dbReference type="InterPro" id="IPR015421">
    <property type="entry name" value="PyrdxlP-dep_Trfase_major"/>
</dbReference>
<evidence type="ECO:0000256" key="8">
    <source>
        <dbReference type="RuleBase" id="RU004504"/>
    </source>
</evidence>
<dbReference type="RefSeq" id="WP_091673352.1">
    <property type="nucleotide sequence ID" value="NZ_FOKG01000007.1"/>
</dbReference>
<proteinExistence type="inferred from homology"/>
<keyword evidence="10" id="KW-0032">Aminotransferase</keyword>
<feature type="modified residue" description="N6-(pyridoxal phosphate)lysine" evidence="6">
    <location>
        <position position="196"/>
    </location>
</feature>
<gene>
    <name evidence="10" type="ORF">SAMN05216266_10748</name>
</gene>
<keyword evidence="4" id="KW-0045">Antibiotic biosynthesis</keyword>
<dbReference type="InterPro" id="IPR000192">
    <property type="entry name" value="Aminotrans_V_dom"/>
</dbReference>
<dbReference type="PROSITE" id="PS00595">
    <property type="entry name" value="AA_TRANSFER_CLASS_5"/>
    <property type="match status" value="1"/>
</dbReference>
<evidence type="ECO:0000259" key="9">
    <source>
        <dbReference type="Pfam" id="PF00266"/>
    </source>
</evidence>
<dbReference type="PANTHER" id="PTHR21152">
    <property type="entry name" value="AMINOTRANSFERASE CLASS V"/>
    <property type="match status" value="1"/>
</dbReference>
<keyword evidence="10" id="KW-0808">Transferase</keyword>
<evidence type="ECO:0000256" key="4">
    <source>
        <dbReference type="ARBA" id="ARBA00023194"/>
    </source>
</evidence>
<comment type="cofactor">
    <cofactor evidence="1 6 8">
        <name>pyridoxal 5'-phosphate</name>
        <dbReference type="ChEBI" id="CHEBI:597326"/>
    </cofactor>
</comment>
<evidence type="ECO:0000313" key="10">
    <source>
        <dbReference type="EMBL" id="SFB25693.1"/>
    </source>
</evidence>
<keyword evidence="11" id="KW-1185">Reference proteome</keyword>
<dbReference type="InterPro" id="IPR020578">
    <property type="entry name" value="Aminotrans_V_PyrdxlP_BS"/>
</dbReference>
<dbReference type="InterPro" id="IPR015422">
    <property type="entry name" value="PyrdxlP-dep_Trfase_small"/>
</dbReference>
<dbReference type="Pfam" id="PF00266">
    <property type="entry name" value="Aminotran_5"/>
    <property type="match status" value="1"/>
</dbReference>
<comment type="similarity">
    <text evidence="2 7">Belongs to the class-V pyridoxal-phosphate-dependent aminotransferase family.</text>
</comment>
<sequence>MSNALAAVEGGQGEIRHLMIPGPCRLHPRELAVLGRQIQPHYGPGWMADFRAVREDLTLLLGADRTYLLPGSGSAGLDAALFNLFEPGQRVAVVDSGYFGSRLVAMARAHGLEVRVVPCEPGRPVDPARVDLGGCEGLLVTHVETATAVRHPIERLARLTHESGAVLLVDAIAAAGGEHIDMRAMGVDALVSASQKGLGGAPGLAVVALTESGRQRIDARSVRPPTWYFDLARWERALTEDDWEPTPVTMPTSLVQVLASSVRRIHLAGRENWVGERAALRAECRDGLRRLGFDVVAEDEHAANLVVVARHPRANELCDRLLAAGLMIAAGLEPFADVTFRIGLVGTAANRQMVELLLDEIERAR</sequence>
<dbReference type="SUPFAM" id="SSF53383">
    <property type="entry name" value="PLP-dependent transferases"/>
    <property type="match status" value="1"/>
</dbReference>
<dbReference type="Gene3D" id="3.40.640.10">
    <property type="entry name" value="Type I PLP-dependent aspartate aminotransferase-like (Major domain)"/>
    <property type="match status" value="1"/>
</dbReference>
<dbReference type="OrthoDB" id="9766472at2"/>
<evidence type="ECO:0000256" key="2">
    <source>
        <dbReference type="ARBA" id="ARBA00009236"/>
    </source>
</evidence>
<evidence type="ECO:0000256" key="7">
    <source>
        <dbReference type="RuleBase" id="RU004075"/>
    </source>
</evidence>
<dbReference type="EMBL" id="FOKG01000007">
    <property type="protein sequence ID" value="SFB25693.1"/>
    <property type="molecule type" value="Genomic_DNA"/>
</dbReference>
<reference evidence="11" key="1">
    <citation type="submission" date="2016-10" db="EMBL/GenBank/DDBJ databases">
        <authorList>
            <person name="Varghese N."/>
            <person name="Submissions S."/>
        </authorList>
    </citation>
    <scope>NUCLEOTIDE SEQUENCE [LARGE SCALE GENOMIC DNA]</scope>
    <source>
        <strain evidence="11">CGMCC 4.3568</strain>
    </source>
</reference>
<dbReference type="Proteomes" id="UP000243799">
    <property type="component" value="Unassembled WGS sequence"/>
</dbReference>